<reference evidence="2 3" key="1">
    <citation type="submission" date="2018-10" db="EMBL/GenBank/DDBJ databases">
        <title>Genomic Encyclopedia of Type Strains, Phase IV (KMG-IV): sequencing the most valuable type-strain genomes for metagenomic binning, comparative biology and taxonomic classification.</title>
        <authorList>
            <person name="Goeker M."/>
        </authorList>
    </citation>
    <scope>NUCLEOTIDE SEQUENCE [LARGE SCALE GENOMIC DNA]</scope>
    <source>
        <strain evidence="2 3">DSM 3303</strain>
    </source>
</reference>
<protein>
    <recommendedName>
        <fullName evidence="4">Alpha/beta hydrolase</fullName>
    </recommendedName>
</protein>
<proteinExistence type="predicted"/>
<evidence type="ECO:0008006" key="4">
    <source>
        <dbReference type="Google" id="ProtNLM"/>
    </source>
</evidence>
<sequence>MMTTTDNSRPPALRYRLLPLLCLAACSTLPTPAERATTAQALTLPGNWQASTLSSSTFMLRSYGPAHIRADKPLSVYIEGDGFAWLNREQPSGDPTPIDPLALRLALAQPDGNAVYLARPCQYLTAQDRRCAQRYWTDARFSADVIQATDEAISQLKTRYGARQVSLIGYSGGAAVAALVGARRQDVDRLISVAGNLDSQAWTEHHRISPLRHSLNPADSAERLTQIPQWHLLGQQDRVIPVLIAQSFARRAPAQQQLIVSFPGFDHHCCWAAQWPQIWRQLESGTLAP</sequence>
<gene>
    <name evidence="2" type="ORF">C8E02_2391</name>
</gene>
<organism evidence="2 3">
    <name type="scientific">Vogesella indigofera</name>
    <name type="common">Pseudomonas indigofera</name>
    <dbReference type="NCBI Taxonomy" id="45465"/>
    <lineage>
        <taxon>Bacteria</taxon>
        <taxon>Pseudomonadati</taxon>
        <taxon>Pseudomonadota</taxon>
        <taxon>Betaproteobacteria</taxon>
        <taxon>Neisseriales</taxon>
        <taxon>Chromobacteriaceae</taxon>
        <taxon>Vogesella</taxon>
    </lineage>
</organism>
<feature type="signal peptide" evidence="1">
    <location>
        <begin position="1"/>
        <end position="35"/>
    </location>
</feature>
<dbReference type="Proteomes" id="UP000279384">
    <property type="component" value="Unassembled WGS sequence"/>
</dbReference>
<comment type="caution">
    <text evidence="2">The sequence shown here is derived from an EMBL/GenBank/DDBJ whole genome shotgun (WGS) entry which is preliminary data.</text>
</comment>
<evidence type="ECO:0000313" key="3">
    <source>
        <dbReference type="Proteomes" id="UP000279384"/>
    </source>
</evidence>
<dbReference type="Gene3D" id="3.40.50.1820">
    <property type="entry name" value="alpha/beta hydrolase"/>
    <property type="match status" value="1"/>
</dbReference>
<evidence type="ECO:0000313" key="2">
    <source>
        <dbReference type="EMBL" id="RKQ58077.1"/>
    </source>
</evidence>
<dbReference type="SUPFAM" id="SSF53474">
    <property type="entry name" value="alpha/beta-Hydrolases"/>
    <property type="match status" value="1"/>
</dbReference>
<evidence type="ECO:0000256" key="1">
    <source>
        <dbReference type="SAM" id="SignalP"/>
    </source>
</evidence>
<name>A0A495BB26_VOGIN</name>
<keyword evidence="1" id="KW-0732">Signal</keyword>
<feature type="chain" id="PRO_5019800166" description="Alpha/beta hydrolase" evidence="1">
    <location>
        <begin position="36"/>
        <end position="289"/>
    </location>
</feature>
<dbReference type="AlphaFoldDB" id="A0A495BB26"/>
<accession>A0A495BB26</accession>
<dbReference type="InterPro" id="IPR029058">
    <property type="entry name" value="AB_hydrolase_fold"/>
</dbReference>
<dbReference type="EMBL" id="RBID01000015">
    <property type="protein sequence ID" value="RKQ58077.1"/>
    <property type="molecule type" value="Genomic_DNA"/>
</dbReference>